<evidence type="ECO:0000313" key="2">
    <source>
        <dbReference type="EMBL" id="UJF32088.1"/>
    </source>
</evidence>
<dbReference type="InterPro" id="IPR029044">
    <property type="entry name" value="Nucleotide-diphossugar_trans"/>
</dbReference>
<reference evidence="2 3" key="1">
    <citation type="journal article" date="2024" name="Int. J. Syst. Evol. Microbiol.">
        <title>Paenibacillus hexagrammi sp. nov., a novel bacterium isolated from the gut content of Hexagrammos agrammus.</title>
        <authorList>
            <person name="Jung H.K."/>
            <person name="Kim D.G."/>
            <person name="Zin H."/>
            <person name="Park J."/>
            <person name="Jung H."/>
            <person name="Kim Y.O."/>
            <person name="Kong H.J."/>
            <person name="Kim J.W."/>
            <person name="Kim Y.S."/>
        </authorList>
    </citation>
    <scope>NUCLEOTIDE SEQUENCE [LARGE SCALE GENOMIC DNA]</scope>
    <source>
        <strain evidence="2 3">YPD9-1</strain>
    </source>
</reference>
<proteinExistence type="predicted"/>
<dbReference type="Proteomes" id="UP001649230">
    <property type="component" value="Chromosome"/>
</dbReference>
<sequence length="274" mass="30868">MQRKKRRIVRRVVPLLPAAVTMEPPQPQAETEQPAHGPEPAEAALPYTVVVGYVNRPDLLRQALNSIEPMWPITTVIDNSNKVNLTDNPIGLPVRVYQPPDPLSMSQTVNLMHRLAAENGSEAAIFLHNDAELHPGAADQLLQTLEDWKQSGRRWGILKAGGSSLIAFHMEAVRAIGPMDTTLPHDYAQQDYDKRMSLLGYDVVEHELPVTHHNGGGSTYKDDGDLNHIRELMRPFYRNYYVDKWGGPPGEEKHSLLFGEFPLNPNPDYLKRFM</sequence>
<dbReference type="RefSeq" id="WP_235118433.1">
    <property type="nucleotide sequence ID" value="NZ_CP090978.1"/>
</dbReference>
<evidence type="ECO:0000256" key="1">
    <source>
        <dbReference type="SAM" id="MobiDB-lite"/>
    </source>
</evidence>
<dbReference type="EMBL" id="CP090978">
    <property type="protein sequence ID" value="UJF32088.1"/>
    <property type="molecule type" value="Genomic_DNA"/>
</dbReference>
<organism evidence="2 3">
    <name type="scientific">Paenibacillus hexagrammi</name>
    <dbReference type="NCBI Taxonomy" id="2908839"/>
    <lineage>
        <taxon>Bacteria</taxon>
        <taxon>Bacillati</taxon>
        <taxon>Bacillota</taxon>
        <taxon>Bacilli</taxon>
        <taxon>Bacillales</taxon>
        <taxon>Paenibacillaceae</taxon>
        <taxon>Paenibacillus</taxon>
    </lineage>
</organism>
<keyword evidence="3" id="KW-1185">Reference proteome</keyword>
<protein>
    <submittedName>
        <fullName evidence="2">Glycosyltransferase family 2 protein</fullName>
    </submittedName>
</protein>
<feature type="region of interest" description="Disordered" evidence="1">
    <location>
        <begin position="19"/>
        <end position="40"/>
    </location>
</feature>
<name>A0ABY3SDM4_9BACL</name>
<accession>A0ABY3SDM4</accession>
<gene>
    <name evidence="2" type="ORF">L0M14_20470</name>
</gene>
<evidence type="ECO:0000313" key="3">
    <source>
        <dbReference type="Proteomes" id="UP001649230"/>
    </source>
</evidence>
<dbReference type="SUPFAM" id="SSF53448">
    <property type="entry name" value="Nucleotide-diphospho-sugar transferases"/>
    <property type="match status" value="1"/>
</dbReference>